<accession>A0A6M3LGL8</accession>
<organism evidence="1">
    <name type="scientific">viral metagenome</name>
    <dbReference type="NCBI Taxonomy" id="1070528"/>
    <lineage>
        <taxon>unclassified sequences</taxon>
        <taxon>metagenomes</taxon>
        <taxon>organismal metagenomes</taxon>
    </lineage>
</organism>
<reference evidence="1" key="1">
    <citation type="submission" date="2020-03" db="EMBL/GenBank/DDBJ databases">
        <title>The deep terrestrial virosphere.</title>
        <authorList>
            <person name="Holmfeldt K."/>
            <person name="Nilsson E."/>
            <person name="Simone D."/>
            <person name="Lopez-Fernandez M."/>
            <person name="Wu X."/>
            <person name="de Brujin I."/>
            <person name="Lundin D."/>
            <person name="Andersson A."/>
            <person name="Bertilsson S."/>
            <person name="Dopson M."/>
        </authorList>
    </citation>
    <scope>NUCLEOTIDE SEQUENCE</scope>
    <source>
        <strain evidence="1">MM415B03875</strain>
    </source>
</reference>
<dbReference type="EMBL" id="MT143227">
    <property type="protein sequence ID" value="QJA94387.1"/>
    <property type="molecule type" value="Genomic_DNA"/>
</dbReference>
<evidence type="ECO:0000313" key="1">
    <source>
        <dbReference type="EMBL" id="QJA94387.1"/>
    </source>
</evidence>
<name>A0A6M3LGL8_9ZZZZ</name>
<protein>
    <submittedName>
        <fullName evidence="1">Uncharacterized protein</fullName>
    </submittedName>
</protein>
<gene>
    <name evidence="1" type="ORF">MM415B03875_0011</name>
</gene>
<dbReference type="AlphaFoldDB" id="A0A6M3LGL8"/>
<proteinExistence type="predicted"/>
<sequence length="112" mass="12853">MREWTNDDLKSYVTLFNDQVRDTVLKDILEADILARFLSTAEGRLVLNSIVDDITGDILTILKLSGENFEKHIGEIRQAAMKVVVSYDMMRRLATIAVKGESHVDQMKKRRK</sequence>